<evidence type="ECO:0000313" key="2">
    <source>
        <dbReference type="EMBL" id="KAK3260503.1"/>
    </source>
</evidence>
<protein>
    <submittedName>
        <fullName evidence="2">Uncharacterized protein</fullName>
    </submittedName>
</protein>
<accession>A0AAE0FJ27</accession>
<evidence type="ECO:0000313" key="3">
    <source>
        <dbReference type="Proteomes" id="UP001190700"/>
    </source>
</evidence>
<evidence type="ECO:0000256" key="1">
    <source>
        <dbReference type="SAM" id="MobiDB-lite"/>
    </source>
</evidence>
<dbReference type="AlphaFoldDB" id="A0AAE0FJ27"/>
<keyword evidence="3" id="KW-1185">Reference proteome</keyword>
<proteinExistence type="predicted"/>
<feature type="region of interest" description="Disordered" evidence="1">
    <location>
        <begin position="92"/>
        <end position="138"/>
    </location>
</feature>
<name>A0AAE0FJ27_9CHLO</name>
<dbReference type="Proteomes" id="UP001190700">
    <property type="component" value="Unassembled WGS sequence"/>
</dbReference>
<feature type="non-terminal residue" evidence="2">
    <location>
        <position position="231"/>
    </location>
</feature>
<organism evidence="2 3">
    <name type="scientific">Cymbomonas tetramitiformis</name>
    <dbReference type="NCBI Taxonomy" id="36881"/>
    <lineage>
        <taxon>Eukaryota</taxon>
        <taxon>Viridiplantae</taxon>
        <taxon>Chlorophyta</taxon>
        <taxon>Pyramimonadophyceae</taxon>
        <taxon>Pyramimonadales</taxon>
        <taxon>Pyramimonadaceae</taxon>
        <taxon>Cymbomonas</taxon>
    </lineage>
</organism>
<sequence length="231" mass="24531">MHTRDVAGNKVTELLVEVNFNGLTLYGPHSVAGKFPMQHIVQWALPEAGCCRISVHLGSKTQEVSLYGSDENARGILDAIQSVVASVLAKRRASVSGGGEPGQGKWTSRMFGRRKPKKPGKDDAPQAMAQAEPDSSSWDEDILGFASKAPDATGGDRSPAQVVQALPENSTLLKQEVATLYAENKALKDALKVTAPHATTPFTSCPPCTRISSNGSLPALLSNPMARCLHS</sequence>
<reference evidence="2 3" key="1">
    <citation type="journal article" date="2015" name="Genome Biol. Evol.">
        <title>Comparative Genomics of a Bacterivorous Green Alga Reveals Evolutionary Causalities and Consequences of Phago-Mixotrophic Mode of Nutrition.</title>
        <authorList>
            <person name="Burns J.A."/>
            <person name="Paasch A."/>
            <person name="Narechania A."/>
            <person name="Kim E."/>
        </authorList>
    </citation>
    <scope>NUCLEOTIDE SEQUENCE [LARGE SCALE GENOMIC DNA]</scope>
    <source>
        <strain evidence="2 3">PLY_AMNH</strain>
    </source>
</reference>
<comment type="caution">
    <text evidence="2">The sequence shown here is derived from an EMBL/GenBank/DDBJ whole genome shotgun (WGS) entry which is preliminary data.</text>
</comment>
<gene>
    <name evidence="2" type="ORF">CYMTET_30540</name>
</gene>
<dbReference type="EMBL" id="LGRX02017630">
    <property type="protein sequence ID" value="KAK3260503.1"/>
    <property type="molecule type" value="Genomic_DNA"/>
</dbReference>